<organism evidence="3 4">
    <name type="scientific">Mucor circinelloides f. lusitanicus</name>
    <name type="common">Mucor racemosus var. lusitanicus</name>
    <dbReference type="NCBI Taxonomy" id="29924"/>
    <lineage>
        <taxon>Eukaryota</taxon>
        <taxon>Fungi</taxon>
        <taxon>Fungi incertae sedis</taxon>
        <taxon>Mucoromycota</taxon>
        <taxon>Mucoromycotina</taxon>
        <taxon>Mucoromycetes</taxon>
        <taxon>Mucorales</taxon>
        <taxon>Mucorineae</taxon>
        <taxon>Mucoraceae</taxon>
        <taxon>Mucor</taxon>
    </lineage>
</organism>
<comment type="caution">
    <text evidence="3">The sequence shown here is derived from an EMBL/GenBank/DDBJ whole genome shotgun (WGS) entry which is preliminary data.</text>
</comment>
<dbReference type="EMBL" id="JAAECE010000002">
    <property type="protein sequence ID" value="KAF1804999.1"/>
    <property type="molecule type" value="Genomic_DNA"/>
</dbReference>
<name>A0A8H4BMU7_MUCCL</name>
<evidence type="ECO:0000313" key="4">
    <source>
        <dbReference type="Proteomes" id="UP000469890"/>
    </source>
</evidence>
<evidence type="ECO:0000313" key="3">
    <source>
        <dbReference type="EMBL" id="KAF1804999.1"/>
    </source>
</evidence>
<gene>
    <name evidence="3" type="ORF">FB192DRAFT_1360641</name>
</gene>
<accession>A0A8H4BMU7</accession>
<feature type="region of interest" description="Disordered" evidence="2">
    <location>
        <begin position="59"/>
        <end position="94"/>
    </location>
</feature>
<evidence type="ECO:0000256" key="2">
    <source>
        <dbReference type="SAM" id="MobiDB-lite"/>
    </source>
</evidence>
<keyword evidence="1" id="KW-0175">Coiled coil</keyword>
<proteinExistence type="predicted"/>
<evidence type="ECO:0000256" key="1">
    <source>
        <dbReference type="SAM" id="Coils"/>
    </source>
</evidence>
<dbReference type="AlphaFoldDB" id="A0A8H4BMU7"/>
<dbReference type="Proteomes" id="UP000469890">
    <property type="component" value="Unassembled WGS sequence"/>
</dbReference>
<protein>
    <submittedName>
        <fullName evidence="3">Uncharacterized protein</fullName>
    </submittedName>
</protein>
<reference evidence="3 4" key="1">
    <citation type="submission" date="2019-09" db="EMBL/GenBank/DDBJ databases">
        <authorList>
            <consortium name="DOE Joint Genome Institute"/>
            <person name="Mondo S.J."/>
            <person name="Navarro-Mendoza M.I."/>
            <person name="Perez-Arques C."/>
            <person name="Panchal S."/>
            <person name="Nicolas F.E."/>
            <person name="Ganguly P."/>
            <person name="Pangilinan J."/>
            <person name="Grigoriev I."/>
            <person name="Heitman J."/>
            <person name="Sanya K."/>
            <person name="Garre V."/>
        </authorList>
    </citation>
    <scope>NUCLEOTIDE SEQUENCE [LARGE SCALE GENOMIC DNA]</scope>
    <source>
        <strain evidence="3 4">MU402</strain>
    </source>
</reference>
<feature type="compositionally biased region" description="Basic and acidic residues" evidence="2">
    <location>
        <begin position="82"/>
        <end position="94"/>
    </location>
</feature>
<feature type="coiled-coil region" evidence="1">
    <location>
        <begin position="19"/>
        <end position="53"/>
    </location>
</feature>
<sequence>MSPSIIKSGEIPADSDFDLQKWLKEIEGAENLMNEVEAKADTLQAKVDALLLEVGQPVTSEEKQDTVMIEAGTTTTVEEKDDDKIPKQEPEEKQ</sequence>